<comment type="cofactor">
    <cofactor evidence="1">
        <name>FAD</name>
        <dbReference type="ChEBI" id="CHEBI:57692"/>
    </cofactor>
</comment>
<dbReference type="RefSeq" id="WP_119739170.1">
    <property type="nucleotide sequence ID" value="NZ_QYUN01000002.1"/>
</dbReference>
<dbReference type="InterPro" id="IPR001709">
    <property type="entry name" value="Flavoprot_Pyr_Nucl_cyt_Rdtase"/>
</dbReference>
<dbReference type="Pfam" id="PF00970">
    <property type="entry name" value="FAD_binding_6"/>
    <property type="match status" value="1"/>
</dbReference>
<accession>A0A418X253</accession>
<dbReference type="GO" id="GO:0016491">
    <property type="term" value="F:oxidoreductase activity"/>
    <property type="evidence" value="ECO:0007669"/>
    <property type="project" value="InterPro"/>
</dbReference>
<dbReference type="OrthoDB" id="9806195at2"/>
<dbReference type="PANTHER" id="PTHR47354:SF5">
    <property type="entry name" value="PROTEIN RFBI"/>
    <property type="match status" value="1"/>
</dbReference>
<organism evidence="5 6">
    <name type="scientific">Noviherbaspirillum cavernae</name>
    <dbReference type="NCBI Taxonomy" id="2320862"/>
    <lineage>
        <taxon>Bacteria</taxon>
        <taxon>Pseudomonadati</taxon>
        <taxon>Pseudomonadota</taxon>
        <taxon>Betaproteobacteria</taxon>
        <taxon>Burkholderiales</taxon>
        <taxon>Oxalobacteraceae</taxon>
        <taxon>Noviherbaspirillum</taxon>
    </lineage>
</organism>
<keyword evidence="2" id="KW-0408">Iron</keyword>
<evidence type="ECO:0000313" key="6">
    <source>
        <dbReference type="Proteomes" id="UP000285190"/>
    </source>
</evidence>
<evidence type="ECO:0000259" key="4">
    <source>
        <dbReference type="PROSITE" id="PS51384"/>
    </source>
</evidence>
<gene>
    <name evidence="5" type="ORF">D3870_11305</name>
</gene>
<sequence>MNVPTEAMHVVDKVACRISSVEALSADILGIKLALADEGFLHRSGQYLDLVLPDGSKRSFSIVNRPDREGTVELHVRQPPGGGFIREVLDTRQRGGELAIEGPFGEFHFRDRPQDRHVPVIFLASGTGFSPFKAMIEDLVAARNRRPVHLYWGGRIKDDFYLHDWVTRQAEAMPALAYVPVLSEAKAGDAWTGRTGFVHHAVIVDFPDLRDFHVYTCGAPVVVESARRDFVTRCGLPEDSFFN</sequence>
<proteinExistence type="predicted"/>
<dbReference type="PRINTS" id="PR00410">
    <property type="entry name" value="PHEHYDRXLASE"/>
</dbReference>
<dbReference type="InterPro" id="IPR050415">
    <property type="entry name" value="MRET"/>
</dbReference>
<dbReference type="AlphaFoldDB" id="A0A418X253"/>
<dbReference type="PROSITE" id="PS51384">
    <property type="entry name" value="FAD_FR"/>
    <property type="match status" value="1"/>
</dbReference>
<dbReference type="SUPFAM" id="SSF52343">
    <property type="entry name" value="Ferredoxin reductase-like, C-terminal NADP-linked domain"/>
    <property type="match status" value="1"/>
</dbReference>
<reference evidence="5 6" key="1">
    <citation type="submission" date="2018-09" db="EMBL/GenBank/DDBJ databases">
        <authorList>
            <person name="Zhu H."/>
        </authorList>
    </citation>
    <scope>NUCLEOTIDE SEQUENCE [LARGE SCALE GENOMIC DNA]</scope>
    <source>
        <strain evidence="5 6">K2R10-39</strain>
    </source>
</reference>
<dbReference type="Gene3D" id="3.40.50.80">
    <property type="entry name" value="Nucleotide-binding domain of ferredoxin-NADP reductase (FNR) module"/>
    <property type="match status" value="1"/>
</dbReference>
<evidence type="ECO:0000256" key="3">
    <source>
        <dbReference type="ARBA" id="ARBA00034078"/>
    </source>
</evidence>
<comment type="caution">
    <text evidence="5">The sequence shown here is derived from an EMBL/GenBank/DDBJ whole genome shotgun (WGS) entry which is preliminary data.</text>
</comment>
<dbReference type="Pfam" id="PF00175">
    <property type="entry name" value="NAD_binding_1"/>
    <property type="match status" value="1"/>
</dbReference>
<evidence type="ECO:0000313" key="5">
    <source>
        <dbReference type="EMBL" id="RJG06520.1"/>
    </source>
</evidence>
<dbReference type="InterPro" id="IPR001433">
    <property type="entry name" value="OxRdtase_FAD/NAD-bd"/>
</dbReference>
<dbReference type="InterPro" id="IPR008333">
    <property type="entry name" value="Cbr1-like_FAD-bd_dom"/>
</dbReference>
<dbReference type="InterPro" id="IPR017938">
    <property type="entry name" value="Riboflavin_synthase-like_b-brl"/>
</dbReference>
<name>A0A418X253_9BURK</name>
<dbReference type="Gene3D" id="2.40.30.10">
    <property type="entry name" value="Translation factors"/>
    <property type="match status" value="1"/>
</dbReference>
<feature type="domain" description="FAD-binding FR-type" evidence="4">
    <location>
        <begin position="11"/>
        <end position="110"/>
    </location>
</feature>
<dbReference type="InterPro" id="IPR017927">
    <property type="entry name" value="FAD-bd_FR_type"/>
</dbReference>
<evidence type="ECO:0000256" key="2">
    <source>
        <dbReference type="ARBA" id="ARBA00022714"/>
    </source>
</evidence>
<evidence type="ECO:0000256" key="1">
    <source>
        <dbReference type="ARBA" id="ARBA00001974"/>
    </source>
</evidence>
<dbReference type="CDD" id="cd06189">
    <property type="entry name" value="flavin_oxioreductase"/>
    <property type="match status" value="1"/>
</dbReference>
<dbReference type="InterPro" id="IPR039261">
    <property type="entry name" value="FNR_nucleotide-bd"/>
</dbReference>
<dbReference type="PANTHER" id="PTHR47354">
    <property type="entry name" value="NADH OXIDOREDUCTASE HCR"/>
    <property type="match status" value="1"/>
</dbReference>
<dbReference type="GO" id="GO:0051537">
    <property type="term" value="F:2 iron, 2 sulfur cluster binding"/>
    <property type="evidence" value="ECO:0007669"/>
    <property type="project" value="UniProtKB-KW"/>
</dbReference>
<comment type="cofactor">
    <cofactor evidence="3">
        <name>[2Fe-2S] cluster</name>
        <dbReference type="ChEBI" id="CHEBI:190135"/>
    </cofactor>
</comment>
<keyword evidence="2" id="KW-0411">Iron-sulfur</keyword>
<dbReference type="EMBL" id="QYUN01000002">
    <property type="protein sequence ID" value="RJG06520.1"/>
    <property type="molecule type" value="Genomic_DNA"/>
</dbReference>
<keyword evidence="2" id="KW-0001">2Fe-2S</keyword>
<dbReference type="PRINTS" id="PR00371">
    <property type="entry name" value="FPNCR"/>
</dbReference>
<protein>
    <recommendedName>
        <fullName evidence="4">FAD-binding FR-type domain-containing protein</fullName>
    </recommendedName>
</protein>
<keyword evidence="6" id="KW-1185">Reference proteome</keyword>
<keyword evidence="2" id="KW-0479">Metal-binding</keyword>
<dbReference type="SUPFAM" id="SSF63380">
    <property type="entry name" value="Riboflavin synthase domain-like"/>
    <property type="match status" value="1"/>
</dbReference>
<dbReference type="Proteomes" id="UP000285190">
    <property type="component" value="Unassembled WGS sequence"/>
</dbReference>